<keyword evidence="5 6" id="KW-0472">Membrane</keyword>
<evidence type="ECO:0000256" key="2">
    <source>
        <dbReference type="ARBA" id="ARBA00022475"/>
    </source>
</evidence>
<evidence type="ECO:0000256" key="3">
    <source>
        <dbReference type="ARBA" id="ARBA00022692"/>
    </source>
</evidence>
<dbReference type="Proteomes" id="UP000706333">
    <property type="component" value="Unassembled WGS sequence"/>
</dbReference>
<proteinExistence type="inferred from homology"/>
<feature type="transmembrane region" description="Helical" evidence="6">
    <location>
        <begin position="232"/>
        <end position="253"/>
    </location>
</feature>
<dbReference type="RefSeq" id="WP_201158622.1">
    <property type="nucleotide sequence ID" value="NZ_NHSD01000328.1"/>
</dbReference>
<reference evidence="9" key="1">
    <citation type="submission" date="2017-05" db="EMBL/GenBank/DDBJ databases">
        <authorList>
            <person name="Imhoff J.F."/>
            <person name="Rahn T."/>
            <person name="Kuenzel S."/>
            <person name="Neulinger S.C."/>
        </authorList>
    </citation>
    <scope>NUCLEOTIDE SEQUENCE</scope>
    <source>
        <strain evidence="9">LMG 28126</strain>
    </source>
</reference>
<comment type="similarity">
    <text evidence="6">Belongs to the TVP38/TMEM64 family.</text>
</comment>
<evidence type="ECO:0000313" key="10">
    <source>
        <dbReference type="Proteomes" id="UP000706333"/>
    </source>
</evidence>
<dbReference type="InterPro" id="IPR032816">
    <property type="entry name" value="VTT_dom"/>
</dbReference>
<evidence type="ECO:0000256" key="5">
    <source>
        <dbReference type="ARBA" id="ARBA00023136"/>
    </source>
</evidence>
<reference evidence="9" key="2">
    <citation type="journal article" date="2020" name="Microorganisms">
        <title>Osmotic Adaptation and Compatible Solute Biosynthesis of Phototrophic Bacteria as Revealed from Genome Analyses.</title>
        <authorList>
            <person name="Imhoff J.F."/>
            <person name="Rahn T."/>
            <person name="Kunzel S."/>
            <person name="Keller A."/>
            <person name="Neulinger S.C."/>
        </authorList>
    </citation>
    <scope>NUCLEOTIDE SEQUENCE</scope>
    <source>
        <strain evidence="9">LMG 28126</strain>
    </source>
</reference>
<feature type="transmembrane region" description="Helical" evidence="6">
    <location>
        <begin position="191"/>
        <end position="212"/>
    </location>
</feature>
<protein>
    <recommendedName>
        <fullName evidence="6">TVP38/TMEM64 family membrane protein</fullName>
    </recommendedName>
</protein>
<evidence type="ECO:0000256" key="4">
    <source>
        <dbReference type="ARBA" id="ARBA00022989"/>
    </source>
</evidence>
<feature type="transmembrane region" description="Helical" evidence="6">
    <location>
        <begin position="114"/>
        <end position="136"/>
    </location>
</feature>
<accession>A0A934WKS6</accession>
<gene>
    <name evidence="9" type="ORF">CCR87_16200</name>
</gene>
<dbReference type="Pfam" id="PF09335">
    <property type="entry name" value="VTT_dom"/>
    <property type="match status" value="1"/>
</dbReference>
<keyword evidence="2 6" id="KW-1003">Cell membrane</keyword>
<keyword evidence="4 6" id="KW-1133">Transmembrane helix</keyword>
<keyword evidence="10" id="KW-1185">Reference proteome</keyword>
<comment type="subcellular location">
    <subcellularLocation>
        <location evidence="1 6">Cell membrane</location>
        <topology evidence="1 6">Multi-pass membrane protein</topology>
    </subcellularLocation>
</comment>
<dbReference type="AlphaFoldDB" id="A0A934WKS6"/>
<feature type="transmembrane region" description="Helical" evidence="6">
    <location>
        <begin position="73"/>
        <end position="94"/>
    </location>
</feature>
<feature type="compositionally biased region" description="Basic and acidic residues" evidence="7">
    <location>
        <begin position="15"/>
        <end position="24"/>
    </location>
</feature>
<evidence type="ECO:0000256" key="7">
    <source>
        <dbReference type="SAM" id="MobiDB-lite"/>
    </source>
</evidence>
<name>A0A934WKS6_9RHOB</name>
<dbReference type="InterPro" id="IPR015414">
    <property type="entry name" value="TMEM64"/>
</dbReference>
<dbReference type="PANTHER" id="PTHR12677:SF59">
    <property type="entry name" value="GOLGI APPARATUS MEMBRANE PROTEIN TVP38-RELATED"/>
    <property type="match status" value="1"/>
</dbReference>
<feature type="domain" description="VTT" evidence="8">
    <location>
        <begin position="95"/>
        <end position="214"/>
    </location>
</feature>
<evidence type="ECO:0000313" key="9">
    <source>
        <dbReference type="EMBL" id="MBK5928858.1"/>
    </source>
</evidence>
<feature type="transmembrane region" description="Helical" evidence="6">
    <location>
        <begin position="31"/>
        <end position="52"/>
    </location>
</feature>
<dbReference type="GO" id="GO:0005886">
    <property type="term" value="C:plasma membrane"/>
    <property type="evidence" value="ECO:0007669"/>
    <property type="project" value="UniProtKB-SubCell"/>
</dbReference>
<sequence length="264" mass="27944">MTRRRTGPSAGPDIRVGRGAEPRSDPPLRRALRLGLVLAIAVVAVTGAVLFGDRIGFEALRDNREALLAFRDAHYGLTVLAFMATYVAVVLFALPGALIASLTGGFLFGLFPGVLFNVVSATVGSVLIFLAVRWGIGARVAARMEVSEGRMQRFRAAIDENAFSALVSVRLIPVIPFFATNIAAALLGMRLAPFAGATFLGIIPGGFVYTWVGAGLGDVFARGETPDLGLIFEWPVLGPLLGLAALSALPTVLRLRRKKAFPDG</sequence>
<feature type="region of interest" description="Disordered" evidence="7">
    <location>
        <begin position="1"/>
        <end position="24"/>
    </location>
</feature>
<evidence type="ECO:0000259" key="8">
    <source>
        <dbReference type="Pfam" id="PF09335"/>
    </source>
</evidence>
<dbReference type="PANTHER" id="PTHR12677">
    <property type="entry name" value="GOLGI APPARATUS MEMBRANE PROTEIN TVP38-RELATED"/>
    <property type="match status" value="1"/>
</dbReference>
<keyword evidence="3 6" id="KW-0812">Transmembrane</keyword>
<organism evidence="9 10">
    <name type="scientific">Rhodobaculum claviforme</name>
    <dbReference type="NCBI Taxonomy" id="1549854"/>
    <lineage>
        <taxon>Bacteria</taxon>
        <taxon>Pseudomonadati</taxon>
        <taxon>Pseudomonadota</taxon>
        <taxon>Alphaproteobacteria</taxon>
        <taxon>Rhodobacterales</taxon>
        <taxon>Paracoccaceae</taxon>
        <taxon>Rhodobaculum</taxon>
    </lineage>
</organism>
<evidence type="ECO:0000256" key="1">
    <source>
        <dbReference type="ARBA" id="ARBA00004651"/>
    </source>
</evidence>
<comment type="caution">
    <text evidence="9">The sequence shown here is derived from an EMBL/GenBank/DDBJ whole genome shotgun (WGS) entry which is preliminary data.</text>
</comment>
<dbReference type="EMBL" id="NHSD01000328">
    <property type="protein sequence ID" value="MBK5928858.1"/>
    <property type="molecule type" value="Genomic_DNA"/>
</dbReference>
<evidence type="ECO:0000256" key="6">
    <source>
        <dbReference type="RuleBase" id="RU366058"/>
    </source>
</evidence>